<evidence type="ECO:0000313" key="3">
    <source>
        <dbReference type="EMBL" id="RAW89298.1"/>
    </source>
</evidence>
<dbReference type="GO" id="GO:0009073">
    <property type="term" value="P:aromatic amino acid family biosynthetic process"/>
    <property type="evidence" value="ECO:0007669"/>
    <property type="project" value="UniProtKB-UniRule"/>
</dbReference>
<dbReference type="GO" id="GO:0004106">
    <property type="term" value="F:chorismate mutase activity"/>
    <property type="evidence" value="ECO:0007669"/>
    <property type="project" value="UniProtKB-UniRule"/>
</dbReference>
<dbReference type="PROSITE" id="PS51167">
    <property type="entry name" value="CHORISMATE_MUT_1"/>
    <property type="match status" value="1"/>
</dbReference>
<dbReference type="EC" id="5.4.99.5" evidence="1 2"/>
<dbReference type="GO" id="GO:0008652">
    <property type="term" value="P:amino acid biosynthetic process"/>
    <property type="evidence" value="ECO:0007669"/>
    <property type="project" value="UniProtKB-UniRule"/>
</dbReference>
<evidence type="ECO:0000256" key="2">
    <source>
        <dbReference type="PROSITE-ProRule" id="PRU00514"/>
    </source>
</evidence>
<comment type="caution">
    <text evidence="3">The sequence shown here is derived from an EMBL/GenBank/DDBJ whole genome shotgun (WGS) entry which is preliminary data.</text>
</comment>
<dbReference type="Pfam" id="PF07736">
    <property type="entry name" value="CM_1"/>
    <property type="match status" value="1"/>
</dbReference>
<keyword evidence="2" id="KW-0028">Amino-acid biosynthesis</keyword>
<dbReference type="Proteomes" id="UP000250870">
    <property type="component" value="Unassembled WGS sequence"/>
</dbReference>
<dbReference type="NCBIfam" id="TIGR01796">
    <property type="entry name" value="CM_mono_aroH"/>
    <property type="match status" value="1"/>
</dbReference>
<name>A0A329VD58_9GAMM</name>
<evidence type="ECO:0000256" key="1">
    <source>
        <dbReference type="NCBIfam" id="TIGR01796"/>
    </source>
</evidence>
<dbReference type="EMBL" id="NSCI01000020">
    <property type="protein sequence ID" value="RAW89298.1"/>
    <property type="molecule type" value="Genomic_DNA"/>
</dbReference>
<dbReference type="InterPro" id="IPR008243">
    <property type="entry name" value="Chorismate_mutase_AroH"/>
</dbReference>
<proteinExistence type="predicted"/>
<keyword evidence="2" id="KW-0057">Aromatic amino acid biosynthesis</keyword>
<evidence type="ECO:0000313" key="4">
    <source>
        <dbReference type="Proteomes" id="UP000250870"/>
    </source>
</evidence>
<sequence>MQRITKRGAQPTSCLRAIRGAVQVVADTPELIAKGTVEMVSQIIASNGLHHTDLISIFFTITPDLTSELPPLAVQEAGWTQIPMLCAAELHSQVMIPRVIRMLAHVHWTKQNSEPCNIYLPGTTPVRPVQDCLTTYPNTPDSASS</sequence>
<keyword evidence="2" id="KW-0413">Isomerase</keyword>
<comment type="catalytic activity">
    <reaction evidence="2">
        <text>chorismate = prephenate</text>
        <dbReference type="Rhea" id="RHEA:13897"/>
        <dbReference type="ChEBI" id="CHEBI:29748"/>
        <dbReference type="ChEBI" id="CHEBI:29934"/>
        <dbReference type="EC" id="5.4.99.5"/>
    </reaction>
</comment>
<organism evidence="3 4">
    <name type="scientific">Photorhabdus laumondii subsp. clarkei</name>
    <dbReference type="NCBI Taxonomy" id="2029685"/>
    <lineage>
        <taxon>Bacteria</taxon>
        <taxon>Pseudomonadati</taxon>
        <taxon>Pseudomonadota</taxon>
        <taxon>Gammaproteobacteria</taxon>
        <taxon>Enterobacterales</taxon>
        <taxon>Morganellaceae</taxon>
        <taxon>Photorhabdus</taxon>
    </lineage>
</organism>
<protein>
    <recommendedName>
        <fullName evidence="1 2">chorismate mutase</fullName>
        <ecNumber evidence="1 2">5.4.99.5</ecNumber>
    </recommendedName>
</protein>
<gene>
    <name evidence="3" type="primary">aroH</name>
    <name evidence="3" type="ORF">CKY01_14725</name>
</gene>
<dbReference type="InterPro" id="IPR035959">
    <property type="entry name" value="RutC-like_sf"/>
</dbReference>
<dbReference type="GO" id="GO:0046417">
    <property type="term" value="P:chorismate metabolic process"/>
    <property type="evidence" value="ECO:0007669"/>
    <property type="project" value="TreeGrafter"/>
</dbReference>
<dbReference type="PANTHER" id="PTHR21164:SF0">
    <property type="entry name" value="CHORISMATE MUTASE AROH"/>
    <property type="match status" value="1"/>
</dbReference>
<reference evidence="3 4" key="1">
    <citation type="journal article" date="2018" name="Int. J. Syst. Evol. Microbiol.">
        <title>Whole-genome-based revisit of Photorhabdus phylogeny: proposal for the elevation of most Photorhabdus subspecies to the species level and description of one novel species Photorhabdus bodei sp. nov., and one novel subspecies Photorhabdus laumondii subsp. clarkei subsp. nov.</title>
        <authorList>
            <person name="Machado R.A.R."/>
            <person name="Wuthrich D."/>
            <person name="Kuhnert P."/>
            <person name="Arce C.C.M."/>
            <person name="Thonen L."/>
            <person name="Ruiz C."/>
            <person name="Zhang X."/>
            <person name="Robert C.A.M."/>
            <person name="Karimi J."/>
            <person name="Kamali S."/>
            <person name="Ma J."/>
            <person name="Bruggmann R."/>
            <person name="Erb M."/>
        </authorList>
    </citation>
    <scope>NUCLEOTIDE SEQUENCE [LARGE SCALE GENOMIC DNA]</scope>
    <source>
        <strain evidence="3 4">BOJ-47</strain>
    </source>
</reference>
<accession>A0A329VD58</accession>
<dbReference type="RefSeq" id="WP_113026229.1">
    <property type="nucleotide sequence ID" value="NZ_CAWNWQ010000020.1"/>
</dbReference>
<dbReference type="PANTHER" id="PTHR21164">
    <property type="entry name" value="CHORISMATE MUTASE"/>
    <property type="match status" value="1"/>
</dbReference>
<dbReference type="SUPFAM" id="SSF55298">
    <property type="entry name" value="YjgF-like"/>
    <property type="match status" value="1"/>
</dbReference>
<dbReference type="Gene3D" id="3.30.1330.40">
    <property type="entry name" value="RutC-like"/>
    <property type="match status" value="1"/>
</dbReference>
<dbReference type="AlphaFoldDB" id="A0A329VD58"/>